<evidence type="ECO:0000256" key="2">
    <source>
        <dbReference type="ARBA" id="ARBA00009209"/>
    </source>
</evidence>
<dbReference type="SUPFAM" id="SSF48208">
    <property type="entry name" value="Six-hairpin glycosidases"/>
    <property type="match status" value="1"/>
</dbReference>
<evidence type="ECO:0000256" key="1">
    <source>
        <dbReference type="ARBA" id="ARBA00000966"/>
    </source>
</evidence>
<keyword evidence="10" id="KW-1185">Reference proteome</keyword>
<feature type="chain" id="PRO_5008885718" description="cellulase" evidence="8">
    <location>
        <begin position="19"/>
        <end position="368"/>
    </location>
</feature>
<keyword evidence="7" id="KW-0624">Polysaccharide degradation</keyword>
<dbReference type="PATRIC" id="fig|45658.7.peg.3468"/>
<reference evidence="9 10" key="1">
    <citation type="submission" date="2016-07" db="EMBL/GenBank/DDBJ databases">
        <title>Genome sequencing of Vibrio scophthalmi strain VS-05, an isolated from Paralichthys olivaceus.</title>
        <authorList>
            <person name="Han H.-J."/>
        </authorList>
    </citation>
    <scope>NUCLEOTIDE SEQUENCE [LARGE SCALE GENOMIC DNA]</scope>
    <source>
        <strain evidence="9 10">VS-05</strain>
    </source>
</reference>
<dbReference type="PRINTS" id="PR00735">
    <property type="entry name" value="GLHYDRLASE8"/>
</dbReference>
<dbReference type="NCBIfam" id="NF008305">
    <property type="entry name" value="PRK11097.1"/>
    <property type="match status" value="1"/>
</dbReference>
<gene>
    <name evidence="9" type="ORF">VSVS05_03511</name>
</gene>
<proteinExistence type="inferred from homology"/>
<evidence type="ECO:0000256" key="8">
    <source>
        <dbReference type="SAM" id="SignalP"/>
    </source>
</evidence>
<comment type="catalytic activity">
    <reaction evidence="1">
        <text>Endohydrolysis of (1-&gt;4)-beta-D-glucosidic linkages in cellulose, lichenin and cereal beta-D-glucans.</text>
        <dbReference type="EC" id="3.2.1.4"/>
    </reaction>
</comment>
<keyword evidence="8" id="KW-0732">Signal</keyword>
<dbReference type="InterPro" id="IPR008928">
    <property type="entry name" value="6-hairpin_glycosidase_sf"/>
</dbReference>
<evidence type="ECO:0000313" key="10">
    <source>
        <dbReference type="Proteomes" id="UP000092528"/>
    </source>
</evidence>
<dbReference type="GO" id="GO:0008810">
    <property type="term" value="F:cellulase activity"/>
    <property type="evidence" value="ECO:0007669"/>
    <property type="project" value="UniProtKB-EC"/>
</dbReference>
<dbReference type="EMBL" id="CP016415">
    <property type="protein sequence ID" value="ANU38549.1"/>
    <property type="molecule type" value="Genomic_DNA"/>
</dbReference>
<sequence length="368" mass="40827">MKQLMVFISLFLSSSVLANNCDWPQWQTFKSVYIEQGRVVDGSDSRSITTSEGQSYALFFALVANDKQAFSHVLSWTQQHLAGGDLTAQLPAWLWGKRSNGQWGVLDNNPASDSDLWIAYSLIEAGRLWDNYYYQSLGYLLASRILREETVTQTNGEVLLLPAPHGFETQAGYRVNPSYVPLQLVDRMHALFPQQSWDSLYQSSVNMIVNTMPAGFSPDWALESNGEYKVDPETGPIGSYNAIRTYLWAGMLDDGAPHKSELVSAMQPFIKATRVLGGPPREVDTQSGKYSNVGSAGFSAAALPLIDATNNLDLLKQQATRASSALVRDSNDHYYDNVLALFGLGWYEGRYRFGLNGELSPAWGESCE</sequence>
<protein>
    <recommendedName>
        <fullName evidence="3">cellulase</fullName>
        <ecNumber evidence="3">3.2.1.4</ecNumber>
    </recommendedName>
</protein>
<dbReference type="AlphaFoldDB" id="A0A1C7FHS1"/>
<keyword evidence="5" id="KW-0136">Cellulose degradation</keyword>
<feature type="signal peptide" evidence="8">
    <location>
        <begin position="1"/>
        <end position="18"/>
    </location>
</feature>
<keyword evidence="7" id="KW-0119">Carbohydrate metabolism</keyword>
<evidence type="ECO:0000256" key="5">
    <source>
        <dbReference type="ARBA" id="ARBA00023001"/>
    </source>
</evidence>
<dbReference type="Proteomes" id="UP000092528">
    <property type="component" value="Chromosome 2"/>
</dbReference>
<comment type="similarity">
    <text evidence="2">Belongs to the glycosyl hydrolase 8 (cellulase D) family.</text>
</comment>
<dbReference type="InterPro" id="IPR012341">
    <property type="entry name" value="6hp_glycosidase-like_sf"/>
</dbReference>
<keyword evidence="6 9" id="KW-0326">Glycosidase</keyword>
<dbReference type="Pfam" id="PF01270">
    <property type="entry name" value="Glyco_hydro_8"/>
    <property type="match status" value="1"/>
</dbReference>
<dbReference type="Gene3D" id="1.50.10.10">
    <property type="match status" value="1"/>
</dbReference>
<dbReference type="GeneID" id="96874943"/>
<dbReference type="RefSeq" id="WP_065546338.1">
    <property type="nucleotide sequence ID" value="NZ_CP016415.1"/>
</dbReference>
<accession>A0A1C7FHS1</accession>
<evidence type="ECO:0000256" key="7">
    <source>
        <dbReference type="ARBA" id="ARBA00023326"/>
    </source>
</evidence>
<dbReference type="GO" id="GO:0030245">
    <property type="term" value="P:cellulose catabolic process"/>
    <property type="evidence" value="ECO:0007669"/>
    <property type="project" value="UniProtKB-KW"/>
</dbReference>
<evidence type="ECO:0000256" key="4">
    <source>
        <dbReference type="ARBA" id="ARBA00022801"/>
    </source>
</evidence>
<dbReference type="InterPro" id="IPR002037">
    <property type="entry name" value="Glyco_hydro_8"/>
</dbReference>
<dbReference type="STRING" id="45658.VSVS12_03759"/>
<evidence type="ECO:0000256" key="3">
    <source>
        <dbReference type="ARBA" id="ARBA00012601"/>
    </source>
</evidence>
<organism evidence="9 10">
    <name type="scientific">Vibrio scophthalmi</name>
    <dbReference type="NCBI Taxonomy" id="45658"/>
    <lineage>
        <taxon>Bacteria</taxon>
        <taxon>Pseudomonadati</taxon>
        <taxon>Pseudomonadota</taxon>
        <taxon>Gammaproteobacteria</taxon>
        <taxon>Vibrionales</taxon>
        <taxon>Vibrionaceae</taxon>
        <taxon>Vibrio</taxon>
    </lineage>
</organism>
<evidence type="ECO:0000256" key="6">
    <source>
        <dbReference type="ARBA" id="ARBA00023295"/>
    </source>
</evidence>
<evidence type="ECO:0000313" key="9">
    <source>
        <dbReference type="EMBL" id="ANU38549.1"/>
    </source>
</evidence>
<dbReference type="EC" id="3.2.1.4" evidence="3"/>
<name>A0A1C7FHS1_9VIBR</name>
<keyword evidence="4 9" id="KW-0378">Hydrolase</keyword>